<comment type="caution">
    <text evidence="3">The sequence shown here is derived from an EMBL/GenBank/DDBJ whole genome shotgun (WGS) entry which is preliminary data.</text>
</comment>
<name>A0A7K0KEG4_9BACT</name>
<feature type="transmembrane region" description="Helical" evidence="2">
    <location>
        <begin position="47"/>
        <end position="68"/>
    </location>
</feature>
<dbReference type="NCBIfam" id="TIGR00792">
    <property type="entry name" value="gph"/>
    <property type="match status" value="1"/>
</dbReference>
<feature type="transmembrane region" description="Helical" evidence="2">
    <location>
        <begin position="228"/>
        <end position="247"/>
    </location>
</feature>
<feature type="transmembrane region" description="Helical" evidence="2">
    <location>
        <begin position="80"/>
        <end position="98"/>
    </location>
</feature>
<dbReference type="Proteomes" id="UP000438914">
    <property type="component" value="Unassembled WGS sequence"/>
</dbReference>
<feature type="transmembrane region" description="Helical" evidence="2">
    <location>
        <begin position="12"/>
        <end position="35"/>
    </location>
</feature>
<feature type="transmembrane region" description="Helical" evidence="2">
    <location>
        <begin position="180"/>
        <end position="201"/>
    </location>
</feature>
<dbReference type="GO" id="GO:0005886">
    <property type="term" value="C:plasma membrane"/>
    <property type="evidence" value="ECO:0007669"/>
    <property type="project" value="TreeGrafter"/>
</dbReference>
<evidence type="ECO:0000313" key="3">
    <source>
        <dbReference type="EMBL" id="MST84326.1"/>
    </source>
</evidence>
<gene>
    <name evidence="3" type="ORF">FYJ73_06535</name>
</gene>
<dbReference type="Pfam" id="PF13347">
    <property type="entry name" value="MFS_2"/>
    <property type="match status" value="1"/>
</dbReference>
<feature type="transmembrane region" description="Helical" evidence="2">
    <location>
        <begin position="110"/>
        <end position="136"/>
    </location>
</feature>
<keyword evidence="2" id="KW-1133">Transmembrane helix</keyword>
<dbReference type="PANTHER" id="PTHR11328">
    <property type="entry name" value="MAJOR FACILITATOR SUPERFAMILY DOMAIN-CONTAINING PROTEIN"/>
    <property type="match status" value="1"/>
</dbReference>
<dbReference type="AlphaFoldDB" id="A0A7K0KEG4"/>
<dbReference type="InterPro" id="IPR036259">
    <property type="entry name" value="MFS_trans_sf"/>
</dbReference>
<dbReference type="Gene3D" id="1.20.1250.20">
    <property type="entry name" value="MFS general substrate transporter like domains"/>
    <property type="match status" value="1"/>
</dbReference>
<protein>
    <submittedName>
        <fullName evidence="3">Sugar transporter</fullName>
    </submittedName>
</protein>
<dbReference type="PANTHER" id="PTHR11328:SF24">
    <property type="entry name" value="MAJOR FACILITATOR SUPERFAMILY (MFS) PROFILE DOMAIN-CONTAINING PROTEIN"/>
    <property type="match status" value="1"/>
</dbReference>
<keyword evidence="4" id="KW-1185">Reference proteome</keyword>
<dbReference type="GO" id="GO:0008643">
    <property type="term" value="P:carbohydrate transport"/>
    <property type="evidence" value="ECO:0007669"/>
    <property type="project" value="InterPro"/>
</dbReference>
<feature type="transmembrane region" description="Helical" evidence="2">
    <location>
        <begin position="325"/>
        <end position="351"/>
    </location>
</feature>
<keyword evidence="2" id="KW-0472">Membrane</keyword>
<proteinExistence type="inferred from homology"/>
<accession>A0A7K0KEG4</accession>
<evidence type="ECO:0000256" key="1">
    <source>
        <dbReference type="ARBA" id="ARBA00009617"/>
    </source>
</evidence>
<comment type="similarity">
    <text evidence="1">Belongs to the sodium:galactoside symporter (TC 2.A.2) family.</text>
</comment>
<dbReference type="RefSeq" id="WP_154533911.1">
    <property type="nucleotide sequence ID" value="NZ_VUNG01000012.1"/>
</dbReference>
<feature type="transmembrane region" description="Helical" evidence="2">
    <location>
        <begin position="302"/>
        <end position="319"/>
    </location>
</feature>
<evidence type="ECO:0000256" key="2">
    <source>
        <dbReference type="SAM" id="Phobius"/>
    </source>
</evidence>
<dbReference type="InterPro" id="IPR039672">
    <property type="entry name" value="MFS_2"/>
</dbReference>
<feature type="transmembrane region" description="Helical" evidence="2">
    <location>
        <begin position="148"/>
        <end position="168"/>
    </location>
</feature>
<feature type="transmembrane region" description="Helical" evidence="2">
    <location>
        <begin position="380"/>
        <end position="402"/>
    </location>
</feature>
<keyword evidence="3" id="KW-0762">Sugar transport</keyword>
<dbReference type="SUPFAM" id="SSF103473">
    <property type="entry name" value="MFS general substrate transporter"/>
    <property type="match status" value="1"/>
</dbReference>
<reference evidence="3 4" key="1">
    <citation type="submission" date="2019-08" db="EMBL/GenBank/DDBJ databases">
        <title>In-depth cultivation of the pig gut microbiome towards novel bacterial diversity and tailored functional studies.</title>
        <authorList>
            <person name="Wylensek D."/>
            <person name="Hitch T.C.A."/>
            <person name="Clavel T."/>
        </authorList>
    </citation>
    <scope>NUCLEOTIDE SEQUENCE [LARGE SCALE GENOMIC DNA]</scope>
    <source>
        <strain evidence="3 4">LKV-178-WT-2A</strain>
    </source>
</reference>
<keyword evidence="2" id="KW-0812">Transmembrane</keyword>
<evidence type="ECO:0000313" key="4">
    <source>
        <dbReference type="Proteomes" id="UP000438914"/>
    </source>
</evidence>
<feature type="transmembrane region" description="Helical" evidence="2">
    <location>
        <begin position="422"/>
        <end position="445"/>
    </location>
</feature>
<dbReference type="GO" id="GO:0015293">
    <property type="term" value="F:symporter activity"/>
    <property type="evidence" value="ECO:0007669"/>
    <property type="project" value="InterPro"/>
</dbReference>
<organism evidence="3 4">
    <name type="scientific">Hallella mizrahii</name>
    <dbReference type="NCBI Taxonomy" id="2606637"/>
    <lineage>
        <taxon>Bacteria</taxon>
        <taxon>Pseudomonadati</taxon>
        <taxon>Bacteroidota</taxon>
        <taxon>Bacteroidia</taxon>
        <taxon>Bacteroidales</taxon>
        <taxon>Prevotellaceae</taxon>
        <taxon>Hallella</taxon>
    </lineage>
</organism>
<sequence>MAKIKLSEKIGYALGDAAAGGITWKIMSIAFPLFFTNVFGLTFYDAAVLMLVARLIDVFIDPVIGVIADRTQSRWGTYRPWVIFGSIPLGVIFALLLYTPDLGPVGKRVYAYFFYILMMLVYSLVNVPFGSLLGVMTDDDNEKNQFSAFRMVGAYAMGFVTLLSFPYLQKFVGGTDQHQYAVLGCFFGALAAAGTLACGLLTKERLKPVRAEKFSGKQFVDLVKNKPWIFMTLTAVCTNFFNGFRYAVAGYMFSYCMGGDITVGSLIINYTVFMAFGEVTCMIFGGLSPVCTKWLGSKRKTFIFSAFICFVTSILFFFIPMKPAYIWVMIGVTILTSAGVGIYSPLLWSMYADVAEYATKKNGTSSTGLIFSSGTMAQKFGTAISGSLIAMFLGLAGAHMITDQFGNPTIDPQSITDSVLTMVWALFSLFPAAFALIMMLLSYLYPIKK</sequence>
<dbReference type="InterPro" id="IPR001927">
    <property type="entry name" value="Na/Gal_symport"/>
</dbReference>
<keyword evidence="3" id="KW-0813">Transport</keyword>
<dbReference type="EMBL" id="VUNG01000012">
    <property type="protein sequence ID" value="MST84326.1"/>
    <property type="molecule type" value="Genomic_DNA"/>
</dbReference>
<feature type="transmembrane region" description="Helical" evidence="2">
    <location>
        <begin position="267"/>
        <end position="290"/>
    </location>
</feature>
<dbReference type="GO" id="GO:0006814">
    <property type="term" value="P:sodium ion transport"/>
    <property type="evidence" value="ECO:0007669"/>
    <property type="project" value="InterPro"/>
</dbReference>
<dbReference type="CDD" id="cd17332">
    <property type="entry name" value="MFS_MelB_like"/>
    <property type="match status" value="1"/>
</dbReference>